<protein>
    <submittedName>
        <fullName evidence="1">Uncharacterized protein</fullName>
    </submittedName>
</protein>
<sequence length="47" mass="5503">MLSQLRSSYLDNLLPRTFPASDVSFWLELLYHNFNQNCEDAQLSVLL</sequence>
<reference evidence="1" key="2">
    <citation type="journal article" date="2015" name="Data Brief">
        <title>Shoot transcriptome of the giant reed, Arundo donax.</title>
        <authorList>
            <person name="Barrero R.A."/>
            <person name="Guerrero F.D."/>
            <person name="Moolhuijzen P."/>
            <person name="Goolsby J.A."/>
            <person name="Tidwell J."/>
            <person name="Bellgard S.E."/>
            <person name="Bellgard M.I."/>
        </authorList>
    </citation>
    <scope>NUCLEOTIDE SEQUENCE</scope>
    <source>
        <tissue evidence="1">Shoot tissue taken approximately 20 cm above the soil surface</tissue>
    </source>
</reference>
<name>A0A0A9G7X7_ARUDO</name>
<dbReference type="AlphaFoldDB" id="A0A0A9G7X7"/>
<accession>A0A0A9G7X7</accession>
<dbReference type="EMBL" id="GBRH01181093">
    <property type="protein sequence ID" value="JAE16803.1"/>
    <property type="molecule type" value="Transcribed_RNA"/>
</dbReference>
<reference evidence="1" key="1">
    <citation type="submission" date="2014-09" db="EMBL/GenBank/DDBJ databases">
        <authorList>
            <person name="Magalhaes I.L.F."/>
            <person name="Oliveira U."/>
            <person name="Santos F.R."/>
            <person name="Vidigal T.H.D.A."/>
            <person name="Brescovit A.D."/>
            <person name="Santos A.J."/>
        </authorList>
    </citation>
    <scope>NUCLEOTIDE SEQUENCE</scope>
    <source>
        <tissue evidence="1">Shoot tissue taken approximately 20 cm above the soil surface</tissue>
    </source>
</reference>
<evidence type="ECO:0000313" key="1">
    <source>
        <dbReference type="EMBL" id="JAE16803.1"/>
    </source>
</evidence>
<organism evidence="1">
    <name type="scientific">Arundo donax</name>
    <name type="common">Giant reed</name>
    <name type="synonym">Donax arundinaceus</name>
    <dbReference type="NCBI Taxonomy" id="35708"/>
    <lineage>
        <taxon>Eukaryota</taxon>
        <taxon>Viridiplantae</taxon>
        <taxon>Streptophyta</taxon>
        <taxon>Embryophyta</taxon>
        <taxon>Tracheophyta</taxon>
        <taxon>Spermatophyta</taxon>
        <taxon>Magnoliopsida</taxon>
        <taxon>Liliopsida</taxon>
        <taxon>Poales</taxon>
        <taxon>Poaceae</taxon>
        <taxon>PACMAD clade</taxon>
        <taxon>Arundinoideae</taxon>
        <taxon>Arundineae</taxon>
        <taxon>Arundo</taxon>
    </lineage>
</organism>
<proteinExistence type="predicted"/>